<dbReference type="InterPro" id="IPR050245">
    <property type="entry name" value="PrsA_foldase"/>
</dbReference>
<gene>
    <name evidence="11" type="ORF">JGI4_01889</name>
    <name evidence="10" type="ORF">JGI8_00654</name>
</gene>
<reference evidence="11 12" key="1">
    <citation type="submission" date="2015-11" db="EMBL/GenBank/DDBJ databases">
        <authorList>
            <person name="Zhang Y."/>
            <person name="Guo Z."/>
        </authorList>
    </citation>
    <scope>NUCLEOTIDE SEQUENCE [LARGE SCALE GENOMIC DNA]</scope>
    <source>
        <strain evidence="11">JGI-4</strain>
    </source>
</reference>
<evidence type="ECO:0000256" key="6">
    <source>
        <dbReference type="ARBA" id="ARBA00023235"/>
    </source>
</evidence>
<dbReference type="STRING" id="1633631.GCA_001442925_01884"/>
<accession>A0A0P1MIR5</accession>
<evidence type="ECO:0000256" key="5">
    <source>
        <dbReference type="ARBA" id="ARBA00023110"/>
    </source>
</evidence>
<feature type="chain" id="PRO_5015043546" description="peptidylprolyl isomerase" evidence="8">
    <location>
        <begin position="19"/>
        <end position="426"/>
    </location>
</feature>
<evidence type="ECO:0000256" key="3">
    <source>
        <dbReference type="ARBA" id="ARBA00022729"/>
    </source>
</evidence>
<evidence type="ECO:0000256" key="2">
    <source>
        <dbReference type="ARBA" id="ARBA00013194"/>
    </source>
</evidence>
<evidence type="ECO:0000313" key="13">
    <source>
        <dbReference type="Proteomes" id="UP000182200"/>
    </source>
</evidence>
<dbReference type="Proteomes" id="UP000182011">
    <property type="component" value="Unassembled WGS sequence"/>
</dbReference>
<keyword evidence="4" id="KW-0574">Periplasm</keyword>
<reference evidence="10 13" key="2">
    <citation type="submission" date="2015-11" db="EMBL/GenBank/DDBJ databases">
        <authorList>
            <person name="Varghese N."/>
        </authorList>
    </citation>
    <scope>NUCLEOTIDE SEQUENCE [LARGE SCALE GENOMIC DNA]</scope>
    <source>
        <strain evidence="10 13">JGI-8</strain>
    </source>
</reference>
<dbReference type="EMBL" id="CZVI01000006">
    <property type="protein sequence ID" value="CUS82982.1"/>
    <property type="molecule type" value="Genomic_DNA"/>
</dbReference>
<comment type="catalytic activity">
    <reaction evidence="1">
        <text>[protein]-peptidylproline (omega=180) = [protein]-peptidylproline (omega=0)</text>
        <dbReference type="Rhea" id="RHEA:16237"/>
        <dbReference type="Rhea" id="RHEA-COMP:10747"/>
        <dbReference type="Rhea" id="RHEA-COMP:10748"/>
        <dbReference type="ChEBI" id="CHEBI:83833"/>
        <dbReference type="ChEBI" id="CHEBI:83834"/>
        <dbReference type="EC" id="5.2.1.8"/>
    </reaction>
</comment>
<accession>A0A0P1LE17</accession>
<keyword evidence="3 8" id="KW-0732">Signal</keyword>
<dbReference type="Pfam" id="PF09312">
    <property type="entry name" value="SurA_N"/>
    <property type="match status" value="1"/>
</dbReference>
<dbReference type="Gene3D" id="3.10.50.40">
    <property type="match status" value="2"/>
</dbReference>
<name>A0A0P1NX59_9BACT</name>
<dbReference type="Pfam" id="PF00639">
    <property type="entry name" value="Rotamase"/>
    <property type="match status" value="1"/>
</dbReference>
<dbReference type="Gene3D" id="1.10.4030.10">
    <property type="entry name" value="Porin chaperone SurA, peptide-binding domain"/>
    <property type="match status" value="1"/>
</dbReference>
<dbReference type="OrthoDB" id="14196at2"/>
<accession>A0A0P1L7B8</accession>
<organism evidence="11 12">
    <name type="scientific">Candidatus Kryptonium thompsonii</name>
    <dbReference type="NCBI Taxonomy" id="1633631"/>
    <lineage>
        <taxon>Bacteria</taxon>
        <taxon>Pseudomonadati</taxon>
        <taxon>Candidatus Kryptoniota</taxon>
        <taxon>Candidatus Kryptonium</taxon>
    </lineage>
</organism>
<evidence type="ECO:0000256" key="8">
    <source>
        <dbReference type="SAM" id="SignalP"/>
    </source>
</evidence>
<dbReference type="PANTHER" id="PTHR47245">
    <property type="entry name" value="PEPTIDYLPROLYL ISOMERASE"/>
    <property type="match status" value="1"/>
</dbReference>
<dbReference type="InterPro" id="IPR027304">
    <property type="entry name" value="Trigger_fact/SurA_dom_sf"/>
</dbReference>
<dbReference type="GO" id="GO:0003755">
    <property type="term" value="F:peptidyl-prolyl cis-trans isomerase activity"/>
    <property type="evidence" value="ECO:0007669"/>
    <property type="project" value="UniProtKB-KW"/>
</dbReference>
<accession>A0A0P1NX59</accession>
<accession>A0A0P1MKB5</accession>
<dbReference type="InterPro" id="IPR015391">
    <property type="entry name" value="SurA_N"/>
</dbReference>
<dbReference type="Pfam" id="PF13616">
    <property type="entry name" value="Rotamase_3"/>
    <property type="match status" value="1"/>
</dbReference>
<keyword evidence="5 7" id="KW-0697">Rotamase</keyword>
<dbReference type="RefSeq" id="WP_082349270.1">
    <property type="nucleotide sequence ID" value="NZ_CZVI01000006.1"/>
</dbReference>
<accession>A0A0P1LMW7</accession>
<evidence type="ECO:0000259" key="9">
    <source>
        <dbReference type="PROSITE" id="PS50198"/>
    </source>
</evidence>
<protein>
    <recommendedName>
        <fullName evidence="2">peptidylprolyl isomerase</fullName>
        <ecNumber evidence="2">5.2.1.8</ecNumber>
    </recommendedName>
</protein>
<feature type="signal peptide" evidence="8">
    <location>
        <begin position="1"/>
        <end position="18"/>
    </location>
</feature>
<dbReference type="Proteomes" id="UP000182200">
    <property type="component" value="Unassembled WGS sequence"/>
</dbReference>
<dbReference type="SUPFAM" id="SSF109998">
    <property type="entry name" value="Triger factor/SurA peptide-binding domain-like"/>
    <property type="match status" value="1"/>
</dbReference>
<evidence type="ECO:0000256" key="4">
    <source>
        <dbReference type="ARBA" id="ARBA00022764"/>
    </source>
</evidence>
<dbReference type="InterPro" id="IPR000297">
    <property type="entry name" value="PPIase_PpiC"/>
</dbReference>
<evidence type="ECO:0000313" key="11">
    <source>
        <dbReference type="EMBL" id="CUU07760.1"/>
    </source>
</evidence>
<keyword evidence="13" id="KW-1185">Reference proteome</keyword>
<accession>A0A0S4N9S8</accession>
<proteinExistence type="predicted"/>
<feature type="domain" description="PpiC" evidence="9">
    <location>
        <begin position="169"/>
        <end position="269"/>
    </location>
</feature>
<dbReference type="PANTHER" id="PTHR47245:SF1">
    <property type="entry name" value="FOLDASE PROTEIN PRSA"/>
    <property type="match status" value="1"/>
</dbReference>
<dbReference type="SUPFAM" id="SSF54534">
    <property type="entry name" value="FKBP-like"/>
    <property type="match status" value="2"/>
</dbReference>
<evidence type="ECO:0000313" key="12">
    <source>
        <dbReference type="Proteomes" id="UP000182011"/>
    </source>
</evidence>
<evidence type="ECO:0000313" key="10">
    <source>
        <dbReference type="EMBL" id="CUS82982.1"/>
    </source>
</evidence>
<dbReference type="EMBL" id="FAOP01000007">
    <property type="protein sequence ID" value="CUU07760.1"/>
    <property type="molecule type" value="Genomic_DNA"/>
</dbReference>
<keyword evidence="6 7" id="KW-0413">Isomerase</keyword>
<sequence length="426" mass="50185">MVRLKILFLMLVLNLAYAQQKVLDRIVAIVGNEVILESDLNYQTYIFAIQNNLNPNDPNLKRYVLEEMINDKLILTRAIEDTIVVSDDEVDRQIEAQVQALVRQYGSERRLEEIYGMPLGRIKRELREDVKKRLMIEKLKQQKFGTLTVSGYEVEQFYNTYKDSLPEVPETVELYHIMMIPKPVDSVEQAIYQKAKSILDSIRAGGDFKYFAETYSDDKATAKDGGDLGWVRRGMFVKEFEEAVFRLQEGQISDVVRTQFGYHIIQLIERRGEQVHPRHILFKIPLTEESDKMVISKLEEIRYKIISKQGKFEEMAKKYSEDEQTRMQGGYLGMIPVKELEPELKEVVSSLSDGDISQPIKMKYGNSYAYHIVFLKRKIPAHRMDLKDDYMRIYQYALIEKQNREYQKWVDKLREEVYVYIDEDFR</sequence>
<feature type="domain" description="PpiC" evidence="9">
    <location>
        <begin position="272"/>
        <end position="365"/>
    </location>
</feature>
<evidence type="ECO:0000256" key="7">
    <source>
        <dbReference type="PROSITE-ProRule" id="PRU00278"/>
    </source>
</evidence>
<dbReference type="InterPro" id="IPR046357">
    <property type="entry name" value="PPIase_dom_sf"/>
</dbReference>
<dbReference type="PROSITE" id="PS50198">
    <property type="entry name" value="PPIC_PPIASE_2"/>
    <property type="match status" value="2"/>
</dbReference>
<dbReference type="AlphaFoldDB" id="A0A0P1NX59"/>
<evidence type="ECO:0000256" key="1">
    <source>
        <dbReference type="ARBA" id="ARBA00000971"/>
    </source>
</evidence>
<dbReference type="EC" id="5.2.1.8" evidence="2"/>